<dbReference type="Gene3D" id="1.20.1510.10">
    <property type="entry name" value="Cation efflux protein transmembrane domain"/>
    <property type="match status" value="1"/>
</dbReference>
<comment type="caution">
    <text evidence="14">The sequence shown here is derived from an EMBL/GenBank/DDBJ whole genome shotgun (WGS) entry which is preliminary data.</text>
</comment>
<feature type="domain" description="Cation efflux protein transmembrane" evidence="13">
    <location>
        <begin position="409"/>
        <end position="467"/>
    </location>
</feature>
<protein>
    <recommendedName>
        <fullName evidence="12">Zinc transporter</fullName>
    </recommendedName>
</protein>
<dbReference type="Pfam" id="PF01545">
    <property type="entry name" value="Cation_efflux"/>
    <property type="match status" value="1"/>
</dbReference>
<dbReference type="GO" id="GO:0015297">
    <property type="term" value="F:antiporter activity"/>
    <property type="evidence" value="ECO:0007669"/>
    <property type="project" value="UniProtKB-KW"/>
</dbReference>
<keyword evidence="5" id="KW-0479">Metal-binding</keyword>
<name>A0AAW0NHV3_9GOBI</name>
<evidence type="ECO:0000313" key="15">
    <source>
        <dbReference type="Proteomes" id="UP001460270"/>
    </source>
</evidence>
<keyword evidence="2 12" id="KW-0813">Transport</keyword>
<evidence type="ECO:0000256" key="3">
    <source>
        <dbReference type="ARBA" id="ARBA00022449"/>
    </source>
</evidence>
<dbReference type="GO" id="GO:0012507">
    <property type="term" value="C:ER to Golgi transport vesicle membrane"/>
    <property type="evidence" value="ECO:0007669"/>
    <property type="project" value="UniProtKB-SubCell"/>
</dbReference>
<keyword evidence="8" id="KW-1133">Transmembrane helix</keyword>
<dbReference type="InterPro" id="IPR058533">
    <property type="entry name" value="Cation_efflux_TM"/>
</dbReference>
<dbReference type="GO" id="GO:0005385">
    <property type="term" value="F:zinc ion transmembrane transporter activity"/>
    <property type="evidence" value="ECO:0007669"/>
    <property type="project" value="UniProtKB-UniRule"/>
</dbReference>
<keyword evidence="7" id="KW-0864">Zinc transport</keyword>
<organism evidence="14 15">
    <name type="scientific">Mugilogobius chulae</name>
    <name type="common">yellowstripe goby</name>
    <dbReference type="NCBI Taxonomy" id="88201"/>
    <lineage>
        <taxon>Eukaryota</taxon>
        <taxon>Metazoa</taxon>
        <taxon>Chordata</taxon>
        <taxon>Craniata</taxon>
        <taxon>Vertebrata</taxon>
        <taxon>Euteleostomi</taxon>
        <taxon>Actinopterygii</taxon>
        <taxon>Neopterygii</taxon>
        <taxon>Teleostei</taxon>
        <taxon>Neoteleostei</taxon>
        <taxon>Acanthomorphata</taxon>
        <taxon>Gobiaria</taxon>
        <taxon>Gobiiformes</taxon>
        <taxon>Gobioidei</taxon>
        <taxon>Gobiidae</taxon>
        <taxon>Gobionellinae</taxon>
        <taxon>Mugilogobius</taxon>
    </lineage>
</organism>
<comment type="catalytic activity">
    <reaction evidence="11">
        <text>Zn(2+)(in) + 2 H(+)(out) = Zn(2+)(out) + 2 H(+)(in)</text>
        <dbReference type="Rhea" id="RHEA:72627"/>
        <dbReference type="ChEBI" id="CHEBI:15378"/>
        <dbReference type="ChEBI" id="CHEBI:29105"/>
    </reaction>
</comment>
<evidence type="ECO:0000256" key="2">
    <source>
        <dbReference type="ARBA" id="ARBA00022448"/>
    </source>
</evidence>
<proteinExistence type="inferred from homology"/>
<comment type="subcellular location">
    <subcellularLocation>
        <location evidence="1">Cytoplasmic vesicle</location>
        <location evidence="1">Secretory vesicle membrane</location>
        <topology evidence="1">Multi-pass membrane protein</topology>
    </subcellularLocation>
    <subcellularLocation>
        <location evidence="12">Golgi apparatus</location>
        <location evidence="12">trans-Golgi network membrane</location>
        <topology evidence="12">Multi-pass membrane protein</topology>
    </subcellularLocation>
</comment>
<dbReference type="SUPFAM" id="SSF161111">
    <property type="entry name" value="Cation efflux protein transmembrane domain-like"/>
    <property type="match status" value="1"/>
</dbReference>
<keyword evidence="6" id="KW-0862">Zinc</keyword>
<dbReference type="GO" id="GO:0032580">
    <property type="term" value="C:Golgi cisterna membrane"/>
    <property type="evidence" value="ECO:0007669"/>
    <property type="project" value="UniProtKB-SubCell"/>
</dbReference>
<evidence type="ECO:0000256" key="8">
    <source>
        <dbReference type="ARBA" id="ARBA00022989"/>
    </source>
</evidence>
<evidence type="ECO:0000256" key="4">
    <source>
        <dbReference type="ARBA" id="ARBA00022692"/>
    </source>
</evidence>
<gene>
    <name evidence="14" type="ORF">WMY93_018094</name>
</gene>
<dbReference type="InterPro" id="IPR045316">
    <property type="entry name" value="Msc2-like"/>
</dbReference>
<evidence type="ECO:0000256" key="1">
    <source>
        <dbReference type="ARBA" id="ARBA00004638"/>
    </source>
</evidence>
<evidence type="ECO:0000256" key="11">
    <source>
        <dbReference type="ARBA" id="ARBA00048349"/>
    </source>
</evidence>
<evidence type="ECO:0000256" key="9">
    <source>
        <dbReference type="ARBA" id="ARBA00023065"/>
    </source>
</evidence>
<sequence>MCKSIWLQTCTSSPPPHICTRRPLPRRPVPGDPYLAHLYQESPTSQTCTRSPLPYRPVPGVPYLADLYQETPTSQTCIMSPLPYRPVPKVPYLADLYHESPTLQTCTKSPLPRTPVPRVPYLADLYQEYPRHVMCTKSPLPRRPVPGVLYLADLCHKSRPQPRRLAPVVLQKGRGSSDPPIYTSALQEHMKKKCGRATTAQTGCQARREPTQSKTKPNIFKAENALVRANECETRKTRKTLNKKPEYQITHNSRRGEKGKTKGLMEASVRLIADLQERRASCVLSLVQSVSRLLDPPNSTQDMLTPVSVGGFSSTWWASVPLATPTATEGRAARHMTTATPTASTDIGRRRTWTWNTEDIGHGSHSLEDMEDTATPTAQKRRLNANMRGVFLHVLTLSLSLSPLSVSQVYSSTSLADTLGSVGVIVSTVLIRQFGWLIADPICSLFISTLIFLSVLPLLKDSSEVLLLRTPHEHEKELSAALEKIESWKGDLLQRPSLLETLASVMAGTIHLQVLPGVVEQRIIQQVASFPLVSL</sequence>
<dbReference type="EMBL" id="JBBPFD010000013">
    <property type="protein sequence ID" value="KAK7901325.1"/>
    <property type="molecule type" value="Genomic_DNA"/>
</dbReference>
<dbReference type="GO" id="GO:1904257">
    <property type="term" value="P:zinc ion import into Golgi lumen"/>
    <property type="evidence" value="ECO:0007669"/>
    <property type="project" value="TreeGrafter"/>
</dbReference>
<evidence type="ECO:0000259" key="13">
    <source>
        <dbReference type="Pfam" id="PF01545"/>
    </source>
</evidence>
<dbReference type="InterPro" id="IPR027469">
    <property type="entry name" value="Cation_efflux_TMD_sf"/>
</dbReference>
<keyword evidence="15" id="KW-1185">Reference proteome</keyword>
<evidence type="ECO:0000256" key="7">
    <source>
        <dbReference type="ARBA" id="ARBA00022906"/>
    </source>
</evidence>
<evidence type="ECO:0000256" key="5">
    <source>
        <dbReference type="ARBA" id="ARBA00022723"/>
    </source>
</evidence>
<dbReference type="AlphaFoldDB" id="A0AAW0NHV3"/>
<dbReference type="GO" id="GO:0006882">
    <property type="term" value="P:intracellular zinc ion homeostasis"/>
    <property type="evidence" value="ECO:0007669"/>
    <property type="project" value="InterPro"/>
</dbReference>
<evidence type="ECO:0000313" key="14">
    <source>
        <dbReference type="EMBL" id="KAK7901325.1"/>
    </source>
</evidence>
<dbReference type="GO" id="GO:0046872">
    <property type="term" value="F:metal ion binding"/>
    <property type="evidence" value="ECO:0007669"/>
    <property type="project" value="UniProtKB-KW"/>
</dbReference>
<keyword evidence="4" id="KW-0812">Transmembrane</keyword>
<comment type="function">
    <text evidence="12">Functions as a zinc transporter.</text>
</comment>
<keyword evidence="3" id="KW-0050">Antiport</keyword>
<comment type="subunit">
    <text evidence="12">Homooligomer.</text>
</comment>
<dbReference type="Proteomes" id="UP001460270">
    <property type="component" value="Unassembled WGS sequence"/>
</dbReference>
<accession>A0AAW0NHV3</accession>
<dbReference type="PANTHER" id="PTHR45755">
    <property type="match status" value="1"/>
</dbReference>
<evidence type="ECO:0000256" key="12">
    <source>
        <dbReference type="RuleBase" id="RU369017"/>
    </source>
</evidence>
<reference evidence="15" key="1">
    <citation type="submission" date="2024-04" db="EMBL/GenBank/DDBJ databases">
        <title>Salinicola lusitanus LLJ914,a marine bacterium isolated from the Okinawa Trough.</title>
        <authorList>
            <person name="Li J."/>
        </authorList>
    </citation>
    <scope>NUCLEOTIDE SEQUENCE [LARGE SCALE GENOMIC DNA]</scope>
</reference>
<dbReference type="PANTHER" id="PTHR45755:SF1">
    <property type="entry name" value="PROTON-COUPLED ZINC ANTIPORTER SLC30A5"/>
    <property type="match status" value="1"/>
</dbReference>
<evidence type="ECO:0000256" key="10">
    <source>
        <dbReference type="ARBA" id="ARBA00023136"/>
    </source>
</evidence>
<comment type="similarity">
    <text evidence="12">Belongs to the cation diffusion facilitator (CDF) transporter (TC 2.A.4) family. SLC30A subfamily.</text>
</comment>
<keyword evidence="12" id="KW-0333">Golgi apparatus</keyword>
<keyword evidence="10" id="KW-0472">Membrane</keyword>
<evidence type="ECO:0000256" key="6">
    <source>
        <dbReference type="ARBA" id="ARBA00022833"/>
    </source>
</evidence>
<keyword evidence="9 12" id="KW-0406">Ion transport</keyword>